<organism evidence="4 5">
    <name type="scientific">Mycena venus</name>
    <dbReference type="NCBI Taxonomy" id="2733690"/>
    <lineage>
        <taxon>Eukaryota</taxon>
        <taxon>Fungi</taxon>
        <taxon>Dikarya</taxon>
        <taxon>Basidiomycota</taxon>
        <taxon>Agaricomycotina</taxon>
        <taxon>Agaricomycetes</taxon>
        <taxon>Agaricomycetidae</taxon>
        <taxon>Agaricales</taxon>
        <taxon>Marasmiineae</taxon>
        <taxon>Mycenaceae</taxon>
        <taxon>Mycena</taxon>
    </lineage>
</organism>
<dbReference type="InterPro" id="IPR029058">
    <property type="entry name" value="AB_hydrolase_fold"/>
</dbReference>
<proteinExistence type="predicted"/>
<reference evidence="4" key="1">
    <citation type="submission" date="2020-05" db="EMBL/GenBank/DDBJ databases">
        <title>Mycena genomes resolve the evolution of fungal bioluminescence.</title>
        <authorList>
            <person name="Tsai I.J."/>
        </authorList>
    </citation>
    <scope>NUCLEOTIDE SEQUENCE</scope>
    <source>
        <strain evidence="4">CCC161011</strain>
    </source>
</reference>
<evidence type="ECO:0000256" key="2">
    <source>
        <dbReference type="SAM" id="Phobius"/>
    </source>
</evidence>
<feature type="domain" description="Alpha/beta hydrolase fold-3" evidence="3">
    <location>
        <begin position="132"/>
        <end position="347"/>
    </location>
</feature>
<sequence>MTSALSLRRQPLKGIYITLRLLALIPLIPAWTISSVFLRPRASWTIAECIVIRLIRWIMPLNAQCGLSPQSTDKTREVPQKELKETSFVWLEPIPDSLVVGIAADDRVKPVRIPGYIWPKNADLKTDGLVGLFIHGGGYMMGNGSESFEETNVARAIYQKTKIKRILSLDYRLSGEACHPAQLLDALAAYSHLVNTVRIHPTKIVVFGACAGGHLVLLLLRYLFEEKVLPMPAAAILFSPWVDMVIDQEIESEPTAERPNTSVDLLATSFAANLQFLGHSPLSLLSTPYFSANRAPHNAYKGYPPVFVSVGDAEMFRRECEQLVALMRTDGVDVELDVQEDAVHDFLGFTIVPSKKARENVMARVQSWVDAL</sequence>
<dbReference type="PANTHER" id="PTHR48081">
    <property type="entry name" value="AB HYDROLASE SUPERFAMILY PROTEIN C4A8.06C"/>
    <property type="match status" value="1"/>
</dbReference>
<dbReference type="InterPro" id="IPR050300">
    <property type="entry name" value="GDXG_lipolytic_enzyme"/>
</dbReference>
<keyword evidence="2" id="KW-0472">Membrane</keyword>
<dbReference type="InterPro" id="IPR013094">
    <property type="entry name" value="AB_hydrolase_3"/>
</dbReference>
<evidence type="ECO:0000313" key="5">
    <source>
        <dbReference type="Proteomes" id="UP000620124"/>
    </source>
</evidence>
<evidence type="ECO:0000259" key="3">
    <source>
        <dbReference type="Pfam" id="PF07859"/>
    </source>
</evidence>
<keyword evidence="1 4" id="KW-0378">Hydrolase</keyword>
<dbReference type="GO" id="GO:0016787">
    <property type="term" value="F:hydrolase activity"/>
    <property type="evidence" value="ECO:0007669"/>
    <property type="project" value="UniProtKB-KW"/>
</dbReference>
<comment type="caution">
    <text evidence="4">The sequence shown here is derived from an EMBL/GenBank/DDBJ whole genome shotgun (WGS) entry which is preliminary data.</text>
</comment>
<dbReference type="PANTHER" id="PTHR48081:SF8">
    <property type="entry name" value="ALPHA_BETA HYDROLASE FOLD-3 DOMAIN-CONTAINING PROTEIN-RELATED"/>
    <property type="match status" value="1"/>
</dbReference>
<dbReference type="OrthoDB" id="2152029at2759"/>
<feature type="transmembrane region" description="Helical" evidence="2">
    <location>
        <begin position="204"/>
        <end position="224"/>
    </location>
</feature>
<keyword evidence="2" id="KW-0812">Transmembrane</keyword>
<dbReference type="Gene3D" id="3.40.50.1820">
    <property type="entry name" value="alpha/beta hydrolase"/>
    <property type="match status" value="1"/>
</dbReference>
<dbReference type="Proteomes" id="UP000620124">
    <property type="component" value="Unassembled WGS sequence"/>
</dbReference>
<dbReference type="Pfam" id="PF07859">
    <property type="entry name" value="Abhydrolase_3"/>
    <property type="match status" value="1"/>
</dbReference>
<dbReference type="EMBL" id="JACAZI010000017">
    <property type="protein sequence ID" value="KAF7342511.1"/>
    <property type="molecule type" value="Genomic_DNA"/>
</dbReference>
<dbReference type="SUPFAM" id="SSF53474">
    <property type="entry name" value="alpha/beta-Hydrolases"/>
    <property type="match status" value="1"/>
</dbReference>
<feature type="transmembrane region" description="Helical" evidence="2">
    <location>
        <begin position="15"/>
        <end position="38"/>
    </location>
</feature>
<evidence type="ECO:0000313" key="4">
    <source>
        <dbReference type="EMBL" id="KAF7342511.1"/>
    </source>
</evidence>
<keyword evidence="5" id="KW-1185">Reference proteome</keyword>
<gene>
    <name evidence="4" type="ORF">MVEN_01841200</name>
</gene>
<accession>A0A8H6XL67</accession>
<protein>
    <submittedName>
        <fullName evidence="4">Alpha beta hydrolase fold-3 domain containing protein</fullName>
    </submittedName>
</protein>
<evidence type="ECO:0000256" key="1">
    <source>
        <dbReference type="ARBA" id="ARBA00022801"/>
    </source>
</evidence>
<keyword evidence="2" id="KW-1133">Transmembrane helix</keyword>
<name>A0A8H6XL67_9AGAR</name>
<dbReference type="AlphaFoldDB" id="A0A8H6XL67"/>